<evidence type="ECO:0000313" key="2">
    <source>
        <dbReference type="Proteomes" id="UP000277928"/>
    </source>
</evidence>
<sequence>MDVNAGGKENDDDDDDIDKSKIMLLLTPMQLFYFILKLTRQHQPTNQPTAPSPPQQLAFKHISQQLTMKHMC</sequence>
<dbReference type="Proteomes" id="UP000277928">
    <property type="component" value="Unassembled WGS sequence"/>
</dbReference>
<dbReference type="AlphaFoldDB" id="A0A3P6TA38"/>
<proteinExistence type="predicted"/>
<reference evidence="1 2" key="1">
    <citation type="submission" date="2018-08" db="EMBL/GenBank/DDBJ databases">
        <authorList>
            <person name="Laetsch R D."/>
            <person name="Stevens L."/>
            <person name="Kumar S."/>
            <person name="Blaxter L. M."/>
        </authorList>
    </citation>
    <scope>NUCLEOTIDE SEQUENCE [LARGE SCALE GENOMIC DNA]</scope>
</reference>
<protein>
    <submittedName>
        <fullName evidence="1">Uncharacterized protein</fullName>
    </submittedName>
</protein>
<evidence type="ECO:0000313" key="1">
    <source>
        <dbReference type="EMBL" id="VDK85006.1"/>
    </source>
</evidence>
<accession>A0A3P6TA38</accession>
<organism evidence="1 2">
    <name type="scientific">Litomosoides sigmodontis</name>
    <name type="common">Filarial nematode worm</name>
    <dbReference type="NCBI Taxonomy" id="42156"/>
    <lineage>
        <taxon>Eukaryota</taxon>
        <taxon>Metazoa</taxon>
        <taxon>Ecdysozoa</taxon>
        <taxon>Nematoda</taxon>
        <taxon>Chromadorea</taxon>
        <taxon>Rhabditida</taxon>
        <taxon>Spirurina</taxon>
        <taxon>Spiruromorpha</taxon>
        <taxon>Filarioidea</taxon>
        <taxon>Onchocercidae</taxon>
        <taxon>Litomosoides</taxon>
    </lineage>
</organism>
<gene>
    <name evidence="1" type="ORF">NLS_LOCUS6914</name>
</gene>
<dbReference type="EMBL" id="UYRX01000654">
    <property type="protein sequence ID" value="VDK85006.1"/>
    <property type="molecule type" value="Genomic_DNA"/>
</dbReference>
<name>A0A3P6TA38_LITSI</name>
<keyword evidence="2" id="KW-1185">Reference proteome</keyword>